<dbReference type="GO" id="GO:0006886">
    <property type="term" value="P:intracellular protein transport"/>
    <property type="evidence" value="ECO:0007669"/>
    <property type="project" value="InterPro"/>
</dbReference>
<dbReference type="SUPFAM" id="SSF55711">
    <property type="entry name" value="Subdomain of clathrin and coatomer appendage domain"/>
    <property type="match status" value="1"/>
</dbReference>
<evidence type="ECO:0000256" key="1">
    <source>
        <dbReference type="ARBA" id="ARBA00004308"/>
    </source>
</evidence>
<dbReference type="Pfam" id="PF02883">
    <property type="entry name" value="Alpha_adaptinC2"/>
    <property type="match status" value="1"/>
</dbReference>
<dbReference type="InterPro" id="IPR009028">
    <property type="entry name" value="Coatomer/calthrin_app_sub_C"/>
</dbReference>
<evidence type="ECO:0000313" key="7">
    <source>
        <dbReference type="EMBL" id="KAF9676279.1"/>
    </source>
</evidence>
<keyword evidence="4" id="KW-0472">Membrane</keyword>
<gene>
    <name evidence="7" type="ORF">SADUNF_Sadunf09G0122200</name>
</gene>
<evidence type="ECO:0000256" key="4">
    <source>
        <dbReference type="ARBA" id="ARBA00023136"/>
    </source>
</evidence>
<dbReference type="SMART" id="SM00809">
    <property type="entry name" value="Alpha_adaptinC2"/>
    <property type="match status" value="1"/>
</dbReference>
<keyword evidence="8" id="KW-1185">Reference proteome</keyword>
<protein>
    <recommendedName>
        <fullName evidence="6">Clathrin adaptor alpha/beta/gamma-adaptin appendage Ig-like subdomain domain-containing protein</fullName>
    </recommendedName>
</protein>
<dbReference type="EMBL" id="JADGMS010000009">
    <property type="protein sequence ID" value="KAF9676279.1"/>
    <property type="molecule type" value="Genomic_DNA"/>
</dbReference>
<evidence type="ECO:0000259" key="6">
    <source>
        <dbReference type="SMART" id="SM00809"/>
    </source>
</evidence>
<dbReference type="GO" id="GO:0012505">
    <property type="term" value="C:endomembrane system"/>
    <property type="evidence" value="ECO:0007669"/>
    <property type="project" value="UniProtKB-SubCell"/>
</dbReference>
<dbReference type="Proteomes" id="UP000657918">
    <property type="component" value="Unassembled WGS sequence"/>
</dbReference>
<feature type="domain" description="Clathrin adaptor alpha/beta/gamma-adaptin appendage Ig-like subdomain" evidence="6">
    <location>
        <begin position="852"/>
        <end position="960"/>
    </location>
</feature>
<dbReference type="Pfam" id="PF02296">
    <property type="entry name" value="Alpha_adaptin_C"/>
    <property type="match status" value="1"/>
</dbReference>
<dbReference type="InterPro" id="IPR011989">
    <property type="entry name" value="ARM-like"/>
</dbReference>
<dbReference type="Gene3D" id="3.30.310.10">
    <property type="entry name" value="TATA-Binding Protein"/>
    <property type="match status" value="1"/>
</dbReference>
<comment type="caution">
    <text evidence="7">The sequence shown here is derived from an EMBL/GenBank/DDBJ whole genome shotgun (WGS) entry which is preliminary data.</text>
</comment>
<comment type="subcellular location">
    <subcellularLocation>
        <location evidence="1">Endomembrane system</location>
    </subcellularLocation>
</comment>
<dbReference type="SUPFAM" id="SSF49348">
    <property type="entry name" value="Clathrin adaptor appendage domain"/>
    <property type="match status" value="1"/>
</dbReference>
<dbReference type="InterPro" id="IPR002553">
    <property type="entry name" value="Clathrin/coatomer_adapt-like_N"/>
</dbReference>
<dbReference type="GO" id="GO:0030131">
    <property type="term" value="C:clathrin adaptor complex"/>
    <property type="evidence" value="ECO:0007669"/>
    <property type="project" value="InterPro"/>
</dbReference>
<feature type="region of interest" description="Disordered" evidence="5">
    <location>
        <begin position="1085"/>
        <end position="1122"/>
    </location>
</feature>
<keyword evidence="3" id="KW-0653">Protein transport</keyword>
<keyword evidence="2" id="KW-0813">Transport</keyword>
<dbReference type="GO" id="GO:0016192">
    <property type="term" value="P:vesicle-mediated transport"/>
    <property type="evidence" value="ECO:0007669"/>
    <property type="project" value="InterPro"/>
</dbReference>
<dbReference type="OrthoDB" id="413467at2759"/>
<dbReference type="SUPFAM" id="SSF48371">
    <property type="entry name" value="ARM repeat"/>
    <property type="match status" value="1"/>
</dbReference>
<feature type="compositionally biased region" description="Pro residues" evidence="5">
    <location>
        <begin position="1087"/>
        <end position="1098"/>
    </location>
</feature>
<dbReference type="InterPro" id="IPR012295">
    <property type="entry name" value="TBP_dom_sf"/>
</dbReference>
<organism evidence="7 8">
    <name type="scientific">Salix dunnii</name>
    <dbReference type="NCBI Taxonomy" id="1413687"/>
    <lineage>
        <taxon>Eukaryota</taxon>
        <taxon>Viridiplantae</taxon>
        <taxon>Streptophyta</taxon>
        <taxon>Embryophyta</taxon>
        <taxon>Tracheophyta</taxon>
        <taxon>Spermatophyta</taxon>
        <taxon>Magnoliopsida</taxon>
        <taxon>eudicotyledons</taxon>
        <taxon>Gunneridae</taxon>
        <taxon>Pentapetalae</taxon>
        <taxon>rosids</taxon>
        <taxon>fabids</taxon>
        <taxon>Malpighiales</taxon>
        <taxon>Salicaceae</taxon>
        <taxon>Saliceae</taxon>
        <taxon>Salix</taxon>
    </lineage>
</organism>
<proteinExistence type="predicted"/>
<dbReference type="Gene3D" id="2.60.40.1230">
    <property type="match status" value="1"/>
</dbReference>
<dbReference type="PANTHER" id="PTHR22780">
    <property type="entry name" value="ADAPTIN, ALPHA/GAMMA/EPSILON"/>
    <property type="match status" value="1"/>
</dbReference>
<dbReference type="InterPro" id="IPR013041">
    <property type="entry name" value="Clathrin_app_Ig-like_sf"/>
</dbReference>
<evidence type="ECO:0000256" key="3">
    <source>
        <dbReference type="ARBA" id="ARBA00022927"/>
    </source>
</evidence>
<accession>A0A835MTP5</accession>
<dbReference type="InterPro" id="IPR003164">
    <property type="entry name" value="Clathrin_a-adaptin_app_sub_C"/>
</dbReference>
<name>A0A835MTP5_9ROSI</name>
<reference evidence="7 8" key="1">
    <citation type="submission" date="2020-10" db="EMBL/GenBank/DDBJ databases">
        <title>Plant Genome Project.</title>
        <authorList>
            <person name="Zhang R.-G."/>
        </authorList>
    </citation>
    <scope>NUCLEOTIDE SEQUENCE [LARGE SCALE GENOMIC DNA]</scope>
    <source>
        <strain evidence="7">FAFU-HL-1</strain>
        <tissue evidence="7">Leaf</tissue>
    </source>
</reference>
<dbReference type="InterPro" id="IPR008152">
    <property type="entry name" value="Clathrin_a/b/g-adaptin_app_Ig"/>
</dbReference>
<feature type="compositionally biased region" description="Low complexity" evidence="5">
    <location>
        <begin position="1099"/>
        <end position="1109"/>
    </location>
</feature>
<evidence type="ECO:0000313" key="8">
    <source>
        <dbReference type="Proteomes" id="UP000657918"/>
    </source>
</evidence>
<dbReference type="InterPro" id="IPR016024">
    <property type="entry name" value="ARM-type_fold"/>
</dbReference>
<evidence type="ECO:0000256" key="5">
    <source>
        <dbReference type="SAM" id="MobiDB-lite"/>
    </source>
</evidence>
<evidence type="ECO:0000256" key="2">
    <source>
        <dbReference type="ARBA" id="ARBA00022448"/>
    </source>
</evidence>
<dbReference type="InterPro" id="IPR050840">
    <property type="entry name" value="Adaptor_Complx_Large_Subunit"/>
</dbReference>
<dbReference type="Pfam" id="PF01602">
    <property type="entry name" value="Adaptin_N"/>
    <property type="match status" value="2"/>
</dbReference>
<dbReference type="AlphaFoldDB" id="A0A835MTP5"/>
<sequence length="1130" mass="125444">MALSGMRGLSVFISDIRNCQNKEQERLRVDKELGNIRTRFKNEKGLTPYEKKKYVWKMLYIYMLGYDVDFGHMEAVSLISAPKYPEKQVGYIVTSSLLNENHDFLRLAINTVRNDIIGRNETFQCLALTMVGNIGGREFAESLAPDVQKLLISSSCRPLVRKKAALCLLRLFRKNPDVVNVDGWSDRMAQLLDERDLGVLTSSMSLLVALVSNNHEAYWSCLPKCVKTLERLARNQDIPQEYTYYGIPSPWLQVSVCVCTCVFFLLFVKTMRALQYFPTIEDPNTRRSLFEVLQRILMGTDVVKNVNKNNASHAVLFEALALHALLVVYCGSSNPLSDFVETNHRHKTKNIIKAHLDAQKKRILKERTAFKLMSFSASSPFKLLVMHLDAENEMMSQCVALLGKFIAVREPNIRYLGLENMTRMLMVTDVHDIIKRHQAQIITSLKDPDISIRRRALDLLYGMCDVSNAKDIVEELLQYLSTADFAMREELSLKAAILAEKFAPDLSWYVDVILQLIDKAGDFVSDDIWFRVVQFVTNNEDLQPYAAAKAREYLDKPAIHETMVKVSAYLLGEYSHLLARRPGCSPKEIFSAIHEKLPTVSTTTIPILLSTYAKILMHTQPPDPELQKHVWAIFSKYESCIDVEIQQRAIEYFALSSKGAALMDILAEMPKFPERQSALIKKAEVAEVDTAEQSAIKLRAQQHMSNALVVTDQRSSNGTPQSVGQLSLVKIPSMSGDVGSSCVEHTTADQELSQPNGTLATVDPQPPSADLLGDLLGPLAIEGLPGAAVLSEPNAVSGLEGVPIPADDAAAIVPVGKDTNSVQPIGNINERFHALCLKDSGVLYEDPNIQFVKASPRTALILASNILQIGIKAEWRAQHGRLVLFLGNKNTFPLFSVQALILPPVHLKIELSLVPETIPPRAQVQCPLEVMNLHPSRDVAVLDFSYKFGTNMANVKLRLPAVLNKFLQPITVSAEEFFPQWRSLSGPPLKLQEVVRGVRPLSLIDMASIFTSFQLTVCQGLDPNPNNLIASTTFYSESIRPMLCLIRIETDPTDRTQLRMTVASGDPTLTFELMEFIKEQLVGIPTAPHPPAPAPPAAPGAQPNTPAAPVTQPTNPAALSDPGALLAGLL</sequence>
<dbReference type="Gene3D" id="1.25.10.10">
    <property type="entry name" value="Leucine-rich Repeat Variant"/>
    <property type="match status" value="1"/>
</dbReference>